<sequence length="116" mass="12232">MENKQLPSGVDCTSTLLFSPLTPNSLHTSPAVPSVATRCCSSVGDGSAAPCREKPWKHPPQWSLNVSLIREQPGRLLPLYLPSPAAGLRGDGLHGDGLHGDGGDKAITGRREPDVQ</sequence>
<gene>
    <name evidence="2" type="ORF">EYF80_066230</name>
</gene>
<dbReference type="Proteomes" id="UP000314294">
    <property type="component" value="Unassembled WGS sequence"/>
</dbReference>
<protein>
    <submittedName>
        <fullName evidence="2">Uncharacterized protein</fullName>
    </submittedName>
</protein>
<proteinExistence type="predicted"/>
<organism evidence="2 3">
    <name type="scientific">Liparis tanakae</name>
    <name type="common">Tanaka's snailfish</name>
    <dbReference type="NCBI Taxonomy" id="230148"/>
    <lineage>
        <taxon>Eukaryota</taxon>
        <taxon>Metazoa</taxon>
        <taxon>Chordata</taxon>
        <taxon>Craniata</taxon>
        <taxon>Vertebrata</taxon>
        <taxon>Euteleostomi</taxon>
        <taxon>Actinopterygii</taxon>
        <taxon>Neopterygii</taxon>
        <taxon>Teleostei</taxon>
        <taxon>Neoteleostei</taxon>
        <taxon>Acanthomorphata</taxon>
        <taxon>Eupercaria</taxon>
        <taxon>Perciformes</taxon>
        <taxon>Cottioidei</taxon>
        <taxon>Cottales</taxon>
        <taxon>Liparidae</taxon>
        <taxon>Liparis</taxon>
    </lineage>
</organism>
<reference evidence="2 3" key="1">
    <citation type="submission" date="2019-03" db="EMBL/GenBank/DDBJ databases">
        <title>First draft genome of Liparis tanakae, snailfish: a comprehensive survey of snailfish specific genes.</title>
        <authorList>
            <person name="Kim W."/>
            <person name="Song I."/>
            <person name="Jeong J.-H."/>
            <person name="Kim D."/>
            <person name="Kim S."/>
            <person name="Ryu S."/>
            <person name="Song J.Y."/>
            <person name="Lee S.K."/>
        </authorList>
    </citation>
    <scope>NUCLEOTIDE SEQUENCE [LARGE SCALE GENOMIC DNA]</scope>
    <source>
        <tissue evidence="2">Muscle</tissue>
    </source>
</reference>
<dbReference type="AlphaFoldDB" id="A0A4Z2E4G1"/>
<accession>A0A4Z2E4G1</accession>
<feature type="region of interest" description="Disordered" evidence="1">
    <location>
        <begin position="88"/>
        <end position="116"/>
    </location>
</feature>
<keyword evidence="3" id="KW-1185">Reference proteome</keyword>
<name>A0A4Z2E4G1_9TELE</name>
<comment type="caution">
    <text evidence="2">The sequence shown here is derived from an EMBL/GenBank/DDBJ whole genome shotgun (WGS) entry which is preliminary data.</text>
</comment>
<dbReference type="EMBL" id="SRLO01017787">
    <property type="protein sequence ID" value="TNN23648.1"/>
    <property type="molecule type" value="Genomic_DNA"/>
</dbReference>
<evidence type="ECO:0000313" key="3">
    <source>
        <dbReference type="Proteomes" id="UP000314294"/>
    </source>
</evidence>
<evidence type="ECO:0000256" key="1">
    <source>
        <dbReference type="SAM" id="MobiDB-lite"/>
    </source>
</evidence>
<feature type="compositionally biased region" description="Basic and acidic residues" evidence="1">
    <location>
        <begin position="91"/>
        <end position="116"/>
    </location>
</feature>
<evidence type="ECO:0000313" key="2">
    <source>
        <dbReference type="EMBL" id="TNN23648.1"/>
    </source>
</evidence>